<keyword evidence="6 7" id="KW-0472">Membrane</keyword>
<accession>A0A2N7PK50</accession>
<comment type="similarity">
    <text evidence="2">Belongs to the ABC-4 integral membrane protein family. LolC/E subfamily.</text>
</comment>
<dbReference type="AlphaFoldDB" id="A0A2N7PK50"/>
<name>A0A2N7PK50_9BACT</name>
<evidence type="ECO:0000256" key="6">
    <source>
        <dbReference type="ARBA" id="ARBA00023136"/>
    </source>
</evidence>
<organism evidence="9 10">
    <name type="scientific">Caldimicrobium thiodismutans</name>
    <dbReference type="NCBI Taxonomy" id="1653476"/>
    <lineage>
        <taxon>Bacteria</taxon>
        <taxon>Pseudomonadati</taxon>
        <taxon>Thermodesulfobacteriota</taxon>
        <taxon>Thermodesulfobacteria</taxon>
        <taxon>Thermodesulfobacteriales</taxon>
        <taxon>Thermodesulfobacteriaceae</taxon>
        <taxon>Caldimicrobium</taxon>
    </lineage>
</organism>
<dbReference type="GO" id="GO:0044874">
    <property type="term" value="P:lipoprotein localization to outer membrane"/>
    <property type="evidence" value="ECO:0007669"/>
    <property type="project" value="TreeGrafter"/>
</dbReference>
<dbReference type="PANTHER" id="PTHR30489">
    <property type="entry name" value="LIPOPROTEIN-RELEASING SYSTEM TRANSMEMBRANE PROTEIN LOLE"/>
    <property type="match status" value="1"/>
</dbReference>
<evidence type="ECO:0000313" key="10">
    <source>
        <dbReference type="Proteomes" id="UP000235731"/>
    </source>
</evidence>
<dbReference type="InterPro" id="IPR003838">
    <property type="entry name" value="ABC3_permease_C"/>
</dbReference>
<sequence length="406" mass="45699">MKARLPWEIWLALKYLLSPKRERFTGIITILALIGVVLSVASLTVVNGVITGFKEIITEKILSLNPHLSISFYSPQEGKKILQTIEQSIPKKEIKSLQLISVEQGLIIKSGNPVGIILKAVDLKEYAKEKGFKYFNMEKFSKEDKYLPVIVGARLRDKLGIAQGETLSYLTLEGFYTPFGFFPKVSTLKVVGFFETGLYDYDLNLVFTSFEIFTYKKNPQNFSFEIKLKDPFKSNEYKKILLKNFGLSYFILDWQEWNKNLFSALKLEKLGLFVVLSLMVAVSLFTILSAMIMLVSEKSLDIAILRALGATSKSILKIFFLAGFILSLTGVILGLCLGVLTGLLLSKYPVIKLPGEVYPVEYMPISLKIFDLVIISLVTILISLLSSLYPAKKASLMHPAEILRKE</sequence>
<dbReference type="Pfam" id="PF02687">
    <property type="entry name" value="FtsX"/>
    <property type="match status" value="1"/>
</dbReference>
<feature type="transmembrane region" description="Helical" evidence="7">
    <location>
        <begin position="270"/>
        <end position="295"/>
    </location>
</feature>
<evidence type="ECO:0000313" key="9">
    <source>
        <dbReference type="EMBL" id="PMP63353.1"/>
    </source>
</evidence>
<evidence type="ECO:0000256" key="4">
    <source>
        <dbReference type="ARBA" id="ARBA00022692"/>
    </source>
</evidence>
<keyword evidence="3" id="KW-1003">Cell membrane</keyword>
<evidence type="ECO:0000256" key="3">
    <source>
        <dbReference type="ARBA" id="ARBA00022475"/>
    </source>
</evidence>
<dbReference type="PANTHER" id="PTHR30489:SF0">
    <property type="entry name" value="LIPOPROTEIN-RELEASING SYSTEM TRANSMEMBRANE PROTEIN LOLE"/>
    <property type="match status" value="1"/>
</dbReference>
<evidence type="ECO:0000259" key="8">
    <source>
        <dbReference type="Pfam" id="PF02687"/>
    </source>
</evidence>
<feature type="domain" description="ABC3 transporter permease C-terminal" evidence="8">
    <location>
        <begin position="274"/>
        <end position="396"/>
    </location>
</feature>
<dbReference type="GO" id="GO:0098797">
    <property type="term" value="C:plasma membrane protein complex"/>
    <property type="evidence" value="ECO:0007669"/>
    <property type="project" value="TreeGrafter"/>
</dbReference>
<dbReference type="Proteomes" id="UP000235731">
    <property type="component" value="Unassembled WGS sequence"/>
</dbReference>
<reference evidence="9 10" key="1">
    <citation type="submission" date="2018-01" db="EMBL/GenBank/DDBJ databases">
        <title>Metagenomic assembled genomes from two thermal pools in the Uzon Caldera, Kamchatka, Russia.</title>
        <authorList>
            <person name="Wilkins L."/>
            <person name="Ettinger C."/>
        </authorList>
    </citation>
    <scope>NUCLEOTIDE SEQUENCE [LARGE SCALE GENOMIC DNA]</scope>
    <source>
        <strain evidence="9">ZAV-15</strain>
    </source>
</reference>
<dbReference type="EMBL" id="PNIE01000038">
    <property type="protein sequence ID" value="PMP63353.1"/>
    <property type="molecule type" value="Genomic_DNA"/>
</dbReference>
<feature type="transmembrane region" description="Helical" evidence="7">
    <location>
        <begin position="316"/>
        <end position="345"/>
    </location>
</feature>
<evidence type="ECO:0000256" key="1">
    <source>
        <dbReference type="ARBA" id="ARBA00004651"/>
    </source>
</evidence>
<keyword evidence="4 7" id="KW-0812">Transmembrane</keyword>
<keyword evidence="5 7" id="KW-1133">Transmembrane helix</keyword>
<proteinExistence type="inferred from homology"/>
<evidence type="ECO:0000256" key="5">
    <source>
        <dbReference type="ARBA" id="ARBA00022989"/>
    </source>
</evidence>
<feature type="transmembrane region" description="Helical" evidence="7">
    <location>
        <begin position="24"/>
        <end position="50"/>
    </location>
</feature>
<comment type="caution">
    <text evidence="9">The sequence shown here is derived from an EMBL/GenBank/DDBJ whole genome shotgun (WGS) entry which is preliminary data.</text>
</comment>
<protein>
    <recommendedName>
        <fullName evidence="8">ABC3 transporter permease C-terminal domain-containing protein</fullName>
    </recommendedName>
</protein>
<gene>
    <name evidence="9" type="ORF">C0197_02740</name>
</gene>
<evidence type="ECO:0000256" key="2">
    <source>
        <dbReference type="ARBA" id="ARBA00005236"/>
    </source>
</evidence>
<dbReference type="InterPro" id="IPR051447">
    <property type="entry name" value="Lipoprotein-release_system"/>
</dbReference>
<comment type="subcellular location">
    <subcellularLocation>
        <location evidence="1">Cell membrane</location>
        <topology evidence="1">Multi-pass membrane protein</topology>
    </subcellularLocation>
</comment>
<evidence type="ECO:0000256" key="7">
    <source>
        <dbReference type="SAM" id="Phobius"/>
    </source>
</evidence>
<feature type="transmembrane region" description="Helical" evidence="7">
    <location>
        <begin position="365"/>
        <end position="389"/>
    </location>
</feature>